<evidence type="ECO:0000313" key="3">
    <source>
        <dbReference type="Proteomes" id="UP000007800"/>
    </source>
</evidence>
<feature type="region of interest" description="Disordered" evidence="1">
    <location>
        <begin position="176"/>
        <end position="226"/>
    </location>
</feature>
<evidence type="ECO:0000256" key="1">
    <source>
        <dbReference type="SAM" id="MobiDB-lite"/>
    </source>
</evidence>
<dbReference type="RefSeq" id="XP_002786371.1">
    <property type="nucleotide sequence ID" value="XM_002786325.1"/>
</dbReference>
<evidence type="ECO:0000313" key="2">
    <source>
        <dbReference type="EMBL" id="EER18167.1"/>
    </source>
</evidence>
<feature type="non-terminal residue" evidence="2">
    <location>
        <position position="226"/>
    </location>
</feature>
<keyword evidence="3" id="KW-1185">Reference proteome</keyword>
<sequence>MEVASVDPIVKERSELLERTALRACAHLLVPSSCPPTILLRSLHSFLACVGVMTAKGSGKDFEVEEMIVREMSRMLMRPSREDLPALPERLRRHSSPRRVTAFEPSGDEEVSVIDICKVLALALLDVEGKMVEDFANEATNEPRERLIAALKLLMGTPTALERMKTIELTYGGVEEHEAPLSDSTTSPVVGRSRRRRTVRSSASSSSPSTIALTSSPLPGGTDASS</sequence>
<proteinExistence type="predicted"/>
<dbReference type="Proteomes" id="UP000007800">
    <property type="component" value="Unassembled WGS sequence"/>
</dbReference>
<dbReference type="InParanoid" id="C5KBI0"/>
<reference evidence="2 3" key="1">
    <citation type="submission" date="2008-07" db="EMBL/GenBank/DDBJ databases">
        <authorList>
            <person name="El-Sayed N."/>
            <person name="Caler E."/>
            <person name="Inman J."/>
            <person name="Amedeo P."/>
            <person name="Hass B."/>
            <person name="Wortman J."/>
        </authorList>
    </citation>
    <scope>NUCLEOTIDE SEQUENCE [LARGE SCALE GENOMIC DNA]</scope>
    <source>
        <strain evidence="3">ATCC 50983 / TXsc</strain>
    </source>
</reference>
<organism evidence="3">
    <name type="scientific">Perkinsus marinus (strain ATCC 50983 / TXsc)</name>
    <dbReference type="NCBI Taxonomy" id="423536"/>
    <lineage>
        <taxon>Eukaryota</taxon>
        <taxon>Sar</taxon>
        <taxon>Alveolata</taxon>
        <taxon>Perkinsozoa</taxon>
        <taxon>Perkinsea</taxon>
        <taxon>Perkinsida</taxon>
        <taxon>Perkinsidae</taxon>
        <taxon>Perkinsus</taxon>
    </lineage>
</organism>
<name>C5KBI0_PERM5</name>
<feature type="compositionally biased region" description="Low complexity" evidence="1">
    <location>
        <begin position="200"/>
        <end position="217"/>
    </location>
</feature>
<dbReference type="OMA" id="CEFLACA"/>
<dbReference type="GeneID" id="9048743"/>
<dbReference type="EMBL" id="GG671836">
    <property type="protein sequence ID" value="EER18167.1"/>
    <property type="molecule type" value="Genomic_DNA"/>
</dbReference>
<protein>
    <submittedName>
        <fullName evidence="2">Uncharacterized protein</fullName>
    </submittedName>
</protein>
<gene>
    <name evidence="2" type="ORF">Pmar_PMAR017004</name>
</gene>
<dbReference type="AlphaFoldDB" id="C5KBI0"/>
<accession>C5KBI0</accession>